<dbReference type="RefSeq" id="WP_386765743.1">
    <property type="nucleotide sequence ID" value="NZ_JBHSTI010000008.1"/>
</dbReference>
<protein>
    <submittedName>
        <fullName evidence="6">TetR/AcrR family transcriptional regulator</fullName>
    </submittedName>
</protein>
<feature type="DNA-binding region" description="H-T-H motif" evidence="4">
    <location>
        <begin position="38"/>
        <end position="57"/>
    </location>
</feature>
<evidence type="ECO:0000256" key="4">
    <source>
        <dbReference type="PROSITE-ProRule" id="PRU00335"/>
    </source>
</evidence>
<keyword evidence="7" id="KW-1185">Reference proteome</keyword>
<keyword evidence="1" id="KW-0805">Transcription regulation</keyword>
<keyword evidence="3" id="KW-0804">Transcription</keyword>
<dbReference type="PROSITE" id="PS50977">
    <property type="entry name" value="HTH_TETR_2"/>
    <property type="match status" value="1"/>
</dbReference>
<dbReference type="InterPro" id="IPR023772">
    <property type="entry name" value="DNA-bd_HTH_TetR-type_CS"/>
</dbReference>
<dbReference type="Pfam" id="PF00440">
    <property type="entry name" value="TetR_N"/>
    <property type="match status" value="1"/>
</dbReference>
<dbReference type="InterPro" id="IPR009057">
    <property type="entry name" value="Homeodomain-like_sf"/>
</dbReference>
<dbReference type="InterPro" id="IPR001647">
    <property type="entry name" value="HTH_TetR"/>
</dbReference>
<dbReference type="PANTHER" id="PTHR30055:SF234">
    <property type="entry name" value="HTH-TYPE TRANSCRIPTIONAL REGULATOR BETI"/>
    <property type="match status" value="1"/>
</dbReference>
<evidence type="ECO:0000256" key="3">
    <source>
        <dbReference type="ARBA" id="ARBA00023163"/>
    </source>
</evidence>
<dbReference type="PRINTS" id="PR00455">
    <property type="entry name" value="HTHTETR"/>
</dbReference>
<reference evidence="7" key="1">
    <citation type="journal article" date="2019" name="Int. J. Syst. Evol. Microbiol.">
        <title>The Global Catalogue of Microorganisms (GCM) 10K type strain sequencing project: providing services to taxonomists for standard genome sequencing and annotation.</title>
        <authorList>
            <consortium name="The Broad Institute Genomics Platform"/>
            <consortium name="The Broad Institute Genome Sequencing Center for Infectious Disease"/>
            <person name="Wu L."/>
            <person name="Ma J."/>
        </authorList>
    </citation>
    <scope>NUCLEOTIDE SEQUENCE [LARGE SCALE GENOMIC DNA]</scope>
    <source>
        <strain evidence="7">CGMCC 4.7317</strain>
    </source>
</reference>
<feature type="domain" description="HTH tetR-type" evidence="5">
    <location>
        <begin position="15"/>
        <end position="75"/>
    </location>
</feature>
<evidence type="ECO:0000313" key="6">
    <source>
        <dbReference type="EMBL" id="MFC6237964.1"/>
    </source>
</evidence>
<evidence type="ECO:0000256" key="1">
    <source>
        <dbReference type="ARBA" id="ARBA00023015"/>
    </source>
</evidence>
<organism evidence="6 7">
    <name type="scientific">Longivirga aurantiaca</name>
    <dbReference type="NCBI Taxonomy" id="1837743"/>
    <lineage>
        <taxon>Bacteria</taxon>
        <taxon>Bacillati</taxon>
        <taxon>Actinomycetota</taxon>
        <taxon>Actinomycetes</taxon>
        <taxon>Sporichthyales</taxon>
        <taxon>Sporichthyaceae</taxon>
        <taxon>Longivirga</taxon>
    </lineage>
</organism>
<name>A0ABW1T118_9ACTN</name>
<dbReference type="PANTHER" id="PTHR30055">
    <property type="entry name" value="HTH-TYPE TRANSCRIPTIONAL REGULATOR RUTR"/>
    <property type="match status" value="1"/>
</dbReference>
<evidence type="ECO:0000256" key="2">
    <source>
        <dbReference type="ARBA" id="ARBA00023125"/>
    </source>
</evidence>
<dbReference type="PROSITE" id="PS01081">
    <property type="entry name" value="HTH_TETR_1"/>
    <property type="match status" value="1"/>
</dbReference>
<evidence type="ECO:0000259" key="5">
    <source>
        <dbReference type="PROSITE" id="PS50977"/>
    </source>
</evidence>
<accession>A0ABW1T118</accession>
<dbReference type="InterPro" id="IPR050109">
    <property type="entry name" value="HTH-type_TetR-like_transc_reg"/>
</dbReference>
<dbReference type="Proteomes" id="UP001596138">
    <property type="component" value="Unassembled WGS sequence"/>
</dbReference>
<evidence type="ECO:0000313" key="7">
    <source>
        <dbReference type="Proteomes" id="UP001596138"/>
    </source>
</evidence>
<dbReference type="EMBL" id="JBHSTI010000008">
    <property type="protein sequence ID" value="MFC6237964.1"/>
    <property type="molecule type" value="Genomic_DNA"/>
</dbReference>
<comment type="caution">
    <text evidence="6">The sequence shown here is derived from an EMBL/GenBank/DDBJ whole genome shotgun (WGS) entry which is preliminary data.</text>
</comment>
<gene>
    <name evidence="6" type="ORF">ACFQGU_08745</name>
</gene>
<keyword evidence="2 4" id="KW-0238">DNA-binding</keyword>
<dbReference type="Gene3D" id="1.10.357.10">
    <property type="entry name" value="Tetracycline Repressor, domain 2"/>
    <property type="match status" value="1"/>
</dbReference>
<sequence>MPDRSPRSRAGNAMGRTRTAALEGARRVLAEHGLRKATMSDVAVRGGLAKATLYNHFRTKDDLVAGLLHDDVAELAADCRDLAASDLGVALTRAADGVATHPVIVGLRSVEPTALLALAAPGAGEAWDAVRAEVAALLDAGERVSGPSHVDLVCRWLAGHVLEPGSQASREAGAALLAAGLPAAVRTTTFATP</sequence>
<proteinExistence type="predicted"/>
<dbReference type="SUPFAM" id="SSF46689">
    <property type="entry name" value="Homeodomain-like"/>
    <property type="match status" value="1"/>
</dbReference>